<dbReference type="AlphaFoldDB" id="A0A2K2H6A0"/>
<dbReference type="EMBL" id="PPFX01000051">
    <property type="protein sequence ID" value="PNU18770.1"/>
    <property type="molecule type" value="Genomic_DNA"/>
</dbReference>
<organism evidence="1 2">
    <name type="scientific">Geothermobacter hydrogeniphilus</name>
    <dbReference type="NCBI Taxonomy" id="1969733"/>
    <lineage>
        <taxon>Bacteria</taxon>
        <taxon>Pseudomonadati</taxon>
        <taxon>Thermodesulfobacteriota</taxon>
        <taxon>Desulfuromonadia</taxon>
        <taxon>Desulfuromonadales</taxon>
        <taxon>Geothermobacteraceae</taxon>
        <taxon>Geothermobacter</taxon>
    </lineage>
</organism>
<accession>A0A2K2H6A0</accession>
<sequence>MVVGGSRARFYPARSLREELVEDWDGRSLRLAVGELDQVPYAEWRDGGRPLQIFCRWYGFSFSYPGCGLYPD</sequence>
<evidence type="ECO:0000313" key="2">
    <source>
        <dbReference type="Proteomes" id="UP000236340"/>
    </source>
</evidence>
<name>A0A2K2H6A0_9BACT</name>
<gene>
    <name evidence="1" type="ORF">C2E25_15855</name>
</gene>
<comment type="caution">
    <text evidence="1">The sequence shown here is derived from an EMBL/GenBank/DDBJ whole genome shotgun (WGS) entry which is preliminary data.</text>
</comment>
<protein>
    <submittedName>
        <fullName evidence="1">Uncharacterized protein</fullName>
    </submittedName>
</protein>
<proteinExistence type="predicted"/>
<evidence type="ECO:0000313" key="1">
    <source>
        <dbReference type="EMBL" id="PNU18770.1"/>
    </source>
</evidence>
<dbReference type="Proteomes" id="UP000236340">
    <property type="component" value="Unassembled WGS sequence"/>
</dbReference>
<reference evidence="1 2" key="1">
    <citation type="journal article" date="2018" name="Genome Announc.">
        <title>Genome Sequence of Geothermobacter sp. HR-1 Iron Reducer from the Loihi Seamount.</title>
        <authorList>
            <person name="Smith H."/>
            <person name="Abuyen K."/>
            <person name="Tremblay J."/>
            <person name="Savalia P."/>
            <person name="Perez-Rodriguez I."/>
            <person name="Emerson D."/>
            <person name="Tully B."/>
            <person name="Amend J."/>
        </authorList>
    </citation>
    <scope>NUCLEOTIDE SEQUENCE [LARGE SCALE GENOMIC DNA]</scope>
    <source>
        <strain evidence="1 2">HR-1</strain>
    </source>
</reference>